<dbReference type="GO" id="GO:0012505">
    <property type="term" value="C:endomembrane system"/>
    <property type="evidence" value="ECO:0007669"/>
    <property type="project" value="UniProtKB-ARBA"/>
</dbReference>
<protein>
    <submittedName>
        <fullName evidence="2">Flp pilus assembly protein TadD</fullName>
    </submittedName>
</protein>
<gene>
    <name evidence="2" type="ORF">CLV62_10248</name>
</gene>
<keyword evidence="1" id="KW-0802">TPR repeat</keyword>
<feature type="repeat" description="TPR" evidence="1">
    <location>
        <begin position="128"/>
        <end position="161"/>
    </location>
</feature>
<dbReference type="SUPFAM" id="SSF48452">
    <property type="entry name" value="TPR-like"/>
    <property type="match status" value="3"/>
</dbReference>
<evidence type="ECO:0000256" key="1">
    <source>
        <dbReference type="PROSITE-ProRule" id="PRU00339"/>
    </source>
</evidence>
<proteinExistence type="predicted"/>
<dbReference type="PANTHER" id="PTHR12558:SF13">
    <property type="entry name" value="CELL DIVISION CYCLE PROTEIN 27 HOMOLOG"/>
    <property type="match status" value="1"/>
</dbReference>
<dbReference type="GO" id="GO:0016192">
    <property type="term" value="P:vesicle-mediated transport"/>
    <property type="evidence" value="ECO:0007669"/>
    <property type="project" value="UniProtKB-ARBA"/>
</dbReference>
<reference evidence="2 3" key="1">
    <citation type="submission" date="2018-03" db="EMBL/GenBank/DDBJ databases">
        <title>Genomic Encyclopedia of Archaeal and Bacterial Type Strains, Phase II (KMG-II): from individual species to whole genera.</title>
        <authorList>
            <person name="Goeker M."/>
        </authorList>
    </citation>
    <scope>NUCLEOTIDE SEQUENCE [LARGE SCALE GENOMIC DNA]</scope>
    <source>
        <strain evidence="2 3">DSM 100214</strain>
    </source>
</reference>
<dbReference type="GO" id="GO:0005737">
    <property type="term" value="C:cytoplasm"/>
    <property type="evidence" value="ECO:0007669"/>
    <property type="project" value="UniProtKB-ARBA"/>
</dbReference>
<accession>A0A2V3PV95</accession>
<evidence type="ECO:0000313" key="3">
    <source>
        <dbReference type="Proteomes" id="UP000247973"/>
    </source>
</evidence>
<dbReference type="Pfam" id="PF13181">
    <property type="entry name" value="TPR_8"/>
    <property type="match status" value="1"/>
</dbReference>
<dbReference type="RefSeq" id="WP_110309308.1">
    <property type="nucleotide sequence ID" value="NZ_QICL01000002.1"/>
</dbReference>
<sequence>MEERNISDLLSRYEQMLLTGKSVYFDADEYDDLAEYYDKLDDIETAREIVDLGLSIHPDNESLMLRYGKYLVYDAKYTTALHYLNSRFSSYDFELYLLKIECLLNLDLYAEAYELTAEILSDEDTDLDVILSELGFLYVEAEYYDEAILYFEKSLEYDPGNMEVLNDLAYAYEVRSDFASAIVVCNQILDIDPYSVDTWVMLGKLYSLEEDFEKAIDAFDFALALDETNINILKLKAHCLLLSERSEEAVEMLKECIRMSPEESLLYLSLAECYMSLEQYGDVLKALFSYEEYVGETPESMAKKAHVYLLQGKIDEAVEFIDKALNGDSDSFDVNMIAGEVYLKLNIPSGAEIFYKKALSLSEESAEEVLEKLVAVYLRKDELLNAIECQQRLFEMTESVVAHEKLALLYMENGDKENFQLCIESFDDESLFSIFSVFYPNDLSKILDRGSLLLRLNEAYECRLLYKNIKF</sequence>
<dbReference type="PANTHER" id="PTHR12558">
    <property type="entry name" value="CELL DIVISION CYCLE 16,23,27"/>
    <property type="match status" value="1"/>
</dbReference>
<dbReference type="InterPro" id="IPR011990">
    <property type="entry name" value="TPR-like_helical_dom_sf"/>
</dbReference>
<dbReference type="GO" id="GO:0032991">
    <property type="term" value="C:protein-containing complex"/>
    <property type="evidence" value="ECO:0007669"/>
    <property type="project" value="UniProtKB-ARBA"/>
</dbReference>
<keyword evidence="3" id="KW-1185">Reference proteome</keyword>
<dbReference type="Pfam" id="PF09295">
    <property type="entry name" value="ChAPs"/>
    <property type="match status" value="1"/>
</dbReference>
<feature type="repeat" description="TPR" evidence="1">
    <location>
        <begin position="196"/>
        <end position="229"/>
    </location>
</feature>
<dbReference type="Pfam" id="PF14559">
    <property type="entry name" value="TPR_19"/>
    <property type="match status" value="1"/>
</dbReference>
<feature type="repeat" description="TPR" evidence="1">
    <location>
        <begin position="298"/>
        <end position="331"/>
    </location>
</feature>
<dbReference type="Proteomes" id="UP000247973">
    <property type="component" value="Unassembled WGS sequence"/>
</dbReference>
<dbReference type="Gene3D" id="1.25.40.10">
    <property type="entry name" value="Tetratricopeptide repeat domain"/>
    <property type="match status" value="2"/>
</dbReference>
<evidence type="ECO:0000313" key="2">
    <source>
        <dbReference type="EMBL" id="PXV68018.1"/>
    </source>
</evidence>
<dbReference type="PROSITE" id="PS50005">
    <property type="entry name" value="TPR"/>
    <property type="match status" value="4"/>
</dbReference>
<dbReference type="EMBL" id="QICL01000002">
    <property type="protein sequence ID" value="PXV68018.1"/>
    <property type="molecule type" value="Genomic_DNA"/>
</dbReference>
<dbReference type="InterPro" id="IPR015374">
    <property type="entry name" value="ChAPs"/>
</dbReference>
<dbReference type="SMART" id="SM00028">
    <property type="entry name" value="TPR"/>
    <property type="match status" value="8"/>
</dbReference>
<organism evidence="2 3">
    <name type="scientific">Dysgonomonas alginatilytica</name>
    <dbReference type="NCBI Taxonomy" id="1605892"/>
    <lineage>
        <taxon>Bacteria</taxon>
        <taxon>Pseudomonadati</taxon>
        <taxon>Bacteroidota</taxon>
        <taxon>Bacteroidia</taxon>
        <taxon>Bacteroidales</taxon>
        <taxon>Dysgonomonadaceae</taxon>
        <taxon>Dysgonomonas</taxon>
    </lineage>
</organism>
<feature type="repeat" description="TPR" evidence="1">
    <location>
        <begin position="27"/>
        <end position="60"/>
    </location>
</feature>
<comment type="caution">
    <text evidence="2">The sequence shown here is derived from an EMBL/GenBank/DDBJ whole genome shotgun (WGS) entry which is preliminary data.</text>
</comment>
<name>A0A2V3PV95_9BACT</name>
<dbReference type="OrthoDB" id="9803982at2"/>
<dbReference type="AlphaFoldDB" id="A0A2V3PV95"/>
<dbReference type="InterPro" id="IPR019734">
    <property type="entry name" value="TPR_rpt"/>
</dbReference>